<evidence type="ECO:0000313" key="2">
    <source>
        <dbReference type="EMBL" id="MBJ6362090.1"/>
    </source>
</evidence>
<reference evidence="2" key="1">
    <citation type="submission" date="2020-12" db="EMBL/GenBank/DDBJ databases">
        <authorList>
            <person name="Huq M.A."/>
        </authorList>
    </citation>
    <scope>NUCLEOTIDE SEQUENCE</scope>
    <source>
        <strain evidence="2">MAHUQ-46</strain>
    </source>
</reference>
<dbReference type="EMBL" id="JAELUP010000065">
    <property type="protein sequence ID" value="MBJ6362090.1"/>
    <property type="molecule type" value="Genomic_DNA"/>
</dbReference>
<dbReference type="Proteomes" id="UP000640274">
    <property type="component" value="Unassembled WGS sequence"/>
</dbReference>
<dbReference type="RefSeq" id="WP_199019634.1">
    <property type="nucleotide sequence ID" value="NZ_JAELUP010000065.1"/>
</dbReference>
<gene>
    <name evidence="2" type="ORF">JFN88_12515</name>
</gene>
<dbReference type="AlphaFoldDB" id="A0A934J825"/>
<evidence type="ECO:0000259" key="1">
    <source>
        <dbReference type="Pfam" id="PF04965"/>
    </source>
</evidence>
<accession>A0A934J825</accession>
<evidence type="ECO:0000313" key="3">
    <source>
        <dbReference type="Proteomes" id="UP000640274"/>
    </source>
</evidence>
<comment type="caution">
    <text evidence="2">The sequence shown here is derived from an EMBL/GenBank/DDBJ whole genome shotgun (WGS) entry which is preliminary data.</text>
</comment>
<keyword evidence="3" id="KW-1185">Reference proteome</keyword>
<protein>
    <submittedName>
        <fullName evidence="2">GPW/gp25 family protein</fullName>
    </submittedName>
</protein>
<proteinExistence type="predicted"/>
<feature type="domain" description="IraD/Gp25-like" evidence="1">
    <location>
        <begin position="17"/>
        <end position="88"/>
    </location>
</feature>
<dbReference type="Pfam" id="PF04965">
    <property type="entry name" value="GPW_gp25"/>
    <property type="match status" value="1"/>
</dbReference>
<dbReference type="Gene3D" id="3.10.450.40">
    <property type="match status" value="1"/>
</dbReference>
<sequence length="113" mass="12464">MEYEVTGDPFTVDFGASGSDAILQNIKTILTTISGTVPLDRKFGVDVPLDQPAMVAQALLTANIIEAIEQYESRVEVVSVMYSNNDNEGILIPIVKFRMKEGEEFEPSRFAGY</sequence>
<organism evidence="2 3">
    <name type="scientific">Paenibacillus roseus</name>
    <dbReference type="NCBI Taxonomy" id="2798579"/>
    <lineage>
        <taxon>Bacteria</taxon>
        <taxon>Bacillati</taxon>
        <taxon>Bacillota</taxon>
        <taxon>Bacilli</taxon>
        <taxon>Bacillales</taxon>
        <taxon>Paenibacillaceae</taxon>
        <taxon>Paenibacillus</taxon>
    </lineage>
</organism>
<name>A0A934J825_9BACL</name>
<dbReference type="InterPro" id="IPR007048">
    <property type="entry name" value="IraD/Gp25-like"/>
</dbReference>
<dbReference type="SUPFAM" id="SSF160719">
    <property type="entry name" value="gpW/gp25-like"/>
    <property type="match status" value="1"/>
</dbReference>